<dbReference type="STRING" id="44574.AAW31_16255"/>
<name>A0A1I4VJI8_9PROT</name>
<reference evidence="2" key="1">
    <citation type="submission" date="2016-10" db="EMBL/GenBank/DDBJ databases">
        <authorList>
            <person name="Varghese N."/>
            <person name="Submissions S."/>
        </authorList>
    </citation>
    <scope>NUCLEOTIDE SEQUENCE [LARGE SCALE GENOMIC DNA]</scope>
    <source>
        <strain evidence="2">Nm44</strain>
    </source>
</reference>
<dbReference type="EMBL" id="FOUB01000085">
    <property type="protein sequence ID" value="SFN01351.1"/>
    <property type="molecule type" value="Genomic_DNA"/>
</dbReference>
<dbReference type="Proteomes" id="UP000183287">
    <property type="component" value="Unassembled WGS sequence"/>
</dbReference>
<accession>A0A1I4VJI8</accession>
<evidence type="ECO:0000313" key="2">
    <source>
        <dbReference type="Proteomes" id="UP000183287"/>
    </source>
</evidence>
<sequence length="80" mass="8942">MSRSRSWLSSISICLIQLLSLIAYSISKSKLTMSASPCRIILLSAARLRVIFDLVMELNEELAMRLKDKEIMAVNINAGI</sequence>
<proteinExistence type="predicted"/>
<gene>
    <name evidence="1" type="ORF">SAMN05421863_10852</name>
</gene>
<evidence type="ECO:0000313" key="1">
    <source>
        <dbReference type="EMBL" id="SFN01351.1"/>
    </source>
</evidence>
<protein>
    <submittedName>
        <fullName evidence="1">Uncharacterized protein</fullName>
    </submittedName>
</protein>
<keyword evidence="2" id="KW-1185">Reference proteome</keyword>
<dbReference type="AlphaFoldDB" id="A0A1I4VJI8"/>
<organism evidence="1 2">
    <name type="scientific">Nitrosomonas communis</name>
    <dbReference type="NCBI Taxonomy" id="44574"/>
    <lineage>
        <taxon>Bacteria</taxon>
        <taxon>Pseudomonadati</taxon>
        <taxon>Pseudomonadota</taxon>
        <taxon>Betaproteobacteria</taxon>
        <taxon>Nitrosomonadales</taxon>
        <taxon>Nitrosomonadaceae</taxon>
        <taxon>Nitrosomonas</taxon>
    </lineage>
</organism>